<proteinExistence type="predicted"/>
<name>B7K276_RIPO1</name>
<feature type="compositionally biased region" description="Polar residues" evidence="1">
    <location>
        <begin position="1"/>
        <end position="11"/>
    </location>
</feature>
<dbReference type="AlphaFoldDB" id="B7K276"/>
<gene>
    <name evidence="2" type="ordered locus">PCC8801_1142</name>
</gene>
<organism evidence="2 3">
    <name type="scientific">Rippkaea orientalis (strain PCC 8801 / RF-1)</name>
    <name type="common">Cyanothece sp. (strain PCC 8801)</name>
    <dbReference type="NCBI Taxonomy" id="41431"/>
    <lineage>
        <taxon>Bacteria</taxon>
        <taxon>Bacillati</taxon>
        <taxon>Cyanobacteriota</taxon>
        <taxon>Cyanophyceae</taxon>
        <taxon>Oscillatoriophycideae</taxon>
        <taxon>Chroococcales</taxon>
        <taxon>Aphanothecaceae</taxon>
        <taxon>Rippkaea</taxon>
        <taxon>Rippkaea orientalis</taxon>
    </lineage>
</organism>
<reference evidence="3" key="1">
    <citation type="journal article" date="2011" name="MBio">
        <title>Novel metabolic attributes of the genus Cyanothece, comprising a group of unicellular nitrogen-fixing Cyanobacteria.</title>
        <authorList>
            <person name="Bandyopadhyay A."/>
            <person name="Elvitigala T."/>
            <person name="Welsh E."/>
            <person name="Stockel J."/>
            <person name="Liberton M."/>
            <person name="Min H."/>
            <person name="Sherman L.A."/>
            <person name="Pakrasi H.B."/>
        </authorList>
    </citation>
    <scope>NUCLEOTIDE SEQUENCE [LARGE SCALE GENOMIC DNA]</scope>
    <source>
        <strain evidence="3">PCC 8801</strain>
    </source>
</reference>
<dbReference type="eggNOG" id="ENOG50330B3">
    <property type="taxonomic scope" value="Bacteria"/>
</dbReference>
<evidence type="ECO:0000313" key="3">
    <source>
        <dbReference type="Proteomes" id="UP000008204"/>
    </source>
</evidence>
<accession>B7K276</accession>
<dbReference type="EMBL" id="CP001287">
    <property type="protein sequence ID" value="ACK65212.1"/>
    <property type="molecule type" value="Genomic_DNA"/>
</dbReference>
<sequence>MTQQTQLNETDSLSKQEDSPLSERLQEIVTVVQSIAFDCNGDTQNLLSLLRTLESLHRQIRCELFEPSLPDTRNTLYELLKDMEETGGWPYIERMKLQKLLENVSTQATPHNEPSEATGRSH</sequence>
<feature type="compositionally biased region" description="Polar residues" evidence="1">
    <location>
        <begin position="103"/>
        <end position="112"/>
    </location>
</feature>
<protein>
    <submittedName>
        <fullName evidence="2">Uncharacterized protein</fullName>
    </submittedName>
</protein>
<feature type="region of interest" description="Disordered" evidence="1">
    <location>
        <begin position="103"/>
        <end position="122"/>
    </location>
</feature>
<feature type="region of interest" description="Disordered" evidence="1">
    <location>
        <begin position="1"/>
        <end position="21"/>
    </location>
</feature>
<dbReference type="RefSeq" id="WP_012594486.1">
    <property type="nucleotide sequence ID" value="NC_011726.1"/>
</dbReference>
<dbReference type="OrthoDB" id="516113at2"/>
<dbReference type="HOGENOM" id="CLU_151356_0_0_3"/>
<evidence type="ECO:0000313" key="2">
    <source>
        <dbReference type="EMBL" id="ACK65212.1"/>
    </source>
</evidence>
<dbReference type="KEGG" id="cyp:PCC8801_1142"/>
<dbReference type="Proteomes" id="UP000008204">
    <property type="component" value="Chromosome"/>
</dbReference>
<evidence type="ECO:0000256" key="1">
    <source>
        <dbReference type="SAM" id="MobiDB-lite"/>
    </source>
</evidence>
<keyword evidence="3" id="KW-1185">Reference proteome</keyword>
<dbReference type="STRING" id="41431.PCC8801_1142"/>